<protein>
    <submittedName>
        <fullName evidence="2">Membrane protein</fullName>
    </submittedName>
</protein>
<dbReference type="Proteomes" id="UP000011885">
    <property type="component" value="Unassembled WGS sequence"/>
</dbReference>
<gene>
    <name evidence="2" type="ORF">RSSM_02216</name>
</gene>
<feature type="transmembrane region" description="Helical" evidence="1">
    <location>
        <begin position="73"/>
        <end position="96"/>
    </location>
</feature>
<keyword evidence="3" id="KW-1185">Reference proteome</keyword>
<comment type="caution">
    <text evidence="2">The sequence shown here is derived from an EMBL/GenBank/DDBJ whole genome shotgun (WGS) entry which is preliminary data.</text>
</comment>
<feature type="transmembrane region" description="Helical" evidence="1">
    <location>
        <begin position="147"/>
        <end position="171"/>
    </location>
</feature>
<evidence type="ECO:0000313" key="2">
    <source>
        <dbReference type="EMBL" id="EMI56336.1"/>
    </source>
</evidence>
<dbReference type="AlphaFoldDB" id="M5UER3"/>
<name>M5UER3_9BACT</name>
<accession>M5UER3</accession>
<dbReference type="PATRIC" id="fig|1263870.3.peg.2360"/>
<sequence length="259" mass="29105">MMVSLFIYTVQRSVTVTGLVHLVLWSQWHSSRPSLKQLLVGSAAMSFFCSTLQHPIFITAIDYTLWIRAFANYLLTIAWYVMLFRAASAWFAYELAPTDSEPKARSHRGWTVSGMLQSATLVAITIVTKQWIHTHFIETAPSSTPGYSIWINVASEVINVLDAFVLAYAAAAFFSRRHIMIPISIIAASFAIHCVVSLFITEMLPTFYARPEFIDLLYSISLSIFATLAMQWAAFRVWKWAGYEVRPARSGQPSVSSTG</sequence>
<reference evidence="2 3" key="1">
    <citation type="journal article" date="2013" name="Mar. Genomics">
        <title>Expression of sulfatases in Rhodopirellula baltica and the diversity of sulfatases in the genus Rhodopirellula.</title>
        <authorList>
            <person name="Wegner C.E."/>
            <person name="Richter-Heitmann T."/>
            <person name="Klindworth A."/>
            <person name="Klockow C."/>
            <person name="Richter M."/>
            <person name="Achstetter T."/>
            <person name="Glockner F.O."/>
            <person name="Harder J."/>
        </authorList>
    </citation>
    <scope>NUCLEOTIDE SEQUENCE [LARGE SCALE GENOMIC DNA]</scope>
    <source>
        <strain evidence="2 3">SM41</strain>
    </source>
</reference>
<keyword evidence="1" id="KW-0812">Transmembrane</keyword>
<organism evidence="2 3">
    <name type="scientific">Rhodopirellula sallentina SM41</name>
    <dbReference type="NCBI Taxonomy" id="1263870"/>
    <lineage>
        <taxon>Bacteria</taxon>
        <taxon>Pseudomonadati</taxon>
        <taxon>Planctomycetota</taxon>
        <taxon>Planctomycetia</taxon>
        <taxon>Pirellulales</taxon>
        <taxon>Pirellulaceae</taxon>
        <taxon>Rhodopirellula</taxon>
    </lineage>
</organism>
<feature type="transmembrane region" description="Helical" evidence="1">
    <location>
        <begin position="216"/>
        <end position="238"/>
    </location>
</feature>
<keyword evidence="1" id="KW-0472">Membrane</keyword>
<proteinExistence type="predicted"/>
<evidence type="ECO:0000313" key="3">
    <source>
        <dbReference type="Proteomes" id="UP000011885"/>
    </source>
</evidence>
<dbReference type="EMBL" id="ANOH01000154">
    <property type="protein sequence ID" value="EMI56336.1"/>
    <property type="molecule type" value="Genomic_DNA"/>
</dbReference>
<evidence type="ECO:0000256" key="1">
    <source>
        <dbReference type="SAM" id="Phobius"/>
    </source>
</evidence>
<keyword evidence="1" id="KW-1133">Transmembrane helix</keyword>
<feature type="transmembrane region" description="Helical" evidence="1">
    <location>
        <begin position="183"/>
        <end position="204"/>
    </location>
</feature>